<proteinExistence type="predicted"/>
<evidence type="ECO:0000313" key="4">
    <source>
        <dbReference type="Proteomes" id="UP000838878"/>
    </source>
</evidence>
<dbReference type="OrthoDB" id="10043580at2759"/>
<organism evidence="3 4">
    <name type="scientific">Brenthis ino</name>
    <name type="common">lesser marbled fritillary</name>
    <dbReference type="NCBI Taxonomy" id="405034"/>
    <lineage>
        <taxon>Eukaryota</taxon>
        <taxon>Metazoa</taxon>
        <taxon>Ecdysozoa</taxon>
        <taxon>Arthropoda</taxon>
        <taxon>Hexapoda</taxon>
        <taxon>Insecta</taxon>
        <taxon>Pterygota</taxon>
        <taxon>Neoptera</taxon>
        <taxon>Endopterygota</taxon>
        <taxon>Lepidoptera</taxon>
        <taxon>Glossata</taxon>
        <taxon>Ditrysia</taxon>
        <taxon>Papilionoidea</taxon>
        <taxon>Nymphalidae</taxon>
        <taxon>Heliconiinae</taxon>
        <taxon>Argynnini</taxon>
        <taxon>Brenthis</taxon>
    </lineage>
</organism>
<feature type="compositionally biased region" description="Acidic residues" evidence="1">
    <location>
        <begin position="40"/>
        <end position="51"/>
    </location>
</feature>
<feature type="domain" description="DUF4604" evidence="2">
    <location>
        <begin position="5"/>
        <end position="107"/>
    </location>
</feature>
<dbReference type="Pfam" id="PF15377">
    <property type="entry name" value="DUF4604"/>
    <property type="match status" value="1"/>
</dbReference>
<sequence length="134" mass="15589">MNRKRNVNYIKPEDPHFLKILKKEAGYDNVNHKFDKLENSEEDFVDDEDSEQPQVVVIKKGDLTAEEADAEKQRLKKEESETKADLSQRVVFKVNKKAEVSDKKNKKKLSEKDNKKQLLSFTDDNSDLETNFAT</sequence>
<evidence type="ECO:0000313" key="3">
    <source>
        <dbReference type="EMBL" id="CAH0714381.1"/>
    </source>
</evidence>
<feature type="compositionally biased region" description="Basic and acidic residues" evidence="1">
    <location>
        <begin position="98"/>
        <end position="116"/>
    </location>
</feature>
<accession>A0A8J9U5R5</accession>
<dbReference type="EMBL" id="OV170221">
    <property type="protein sequence ID" value="CAH0714381.1"/>
    <property type="molecule type" value="Genomic_DNA"/>
</dbReference>
<name>A0A8J9U5R5_9NEOP</name>
<feature type="region of interest" description="Disordered" evidence="1">
    <location>
        <begin position="40"/>
        <end position="62"/>
    </location>
</feature>
<reference evidence="3" key="1">
    <citation type="submission" date="2021-12" db="EMBL/GenBank/DDBJ databases">
        <authorList>
            <person name="Martin H S."/>
        </authorList>
    </citation>
    <scope>NUCLEOTIDE SEQUENCE</scope>
</reference>
<feature type="non-terminal residue" evidence="3">
    <location>
        <position position="134"/>
    </location>
</feature>
<dbReference type="InterPro" id="IPR040219">
    <property type="entry name" value="KIAA1143-like"/>
</dbReference>
<protein>
    <recommendedName>
        <fullName evidence="2">DUF4604 domain-containing protein</fullName>
    </recommendedName>
</protein>
<evidence type="ECO:0000259" key="2">
    <source>
        <dbReference type="Pfam" id="PF15377"/>
    </source>
</evidence>
<feature type="region of interest" description="Disordered" evidence="1">
    <location>
        <begin position="98"/>
        <end position="134"/>
    </location>
</feature>
<dbReference type="InterPro" id="IPR027911">
    <property type="entry name" value="DUF4604"/>
</dbReference>
<keyword evidence="4" id="KW-1185">Reference proteome</keyword>
<dbReference type="PANTHER" id="PTHR31195:SF2">
    <property type="entry name" value="GEO02494P1"/>
    <property type="match status" value="1"/>
</dbReference>
<dbReference type="AlphaFoldDB" id="A0A8J9U5R5"/>
<gene>
    <name evidence="3" type="ORF">BINO364_LOCUS1439</name>
</gene>
<dbReference type="Proteomes" id="UP000838878">
    <property type="component" value="Chromosome 1"/>
</dbReference>
<dbReference type="PANTHER" id="PTHR31195">
    <property type="entry name" value="GEO02494P1"/>
    <property type="match status" value="1"/>
</dbReference>
<evidence type="ECO:0000256" key="1">
    <source>
        <dbReference type="SAM" id="MobiDB-lite"/>
    </source>
</evidence>
<feature type="compositionally biased region" description="Polar residues" evidence="1">
    <location>
        <begin position="117"/>
        <end position="134"/>
    </location>
</feature>